<evidence type="ECO:0000256" key="1">
    <source>
        <dbReference type="ARBA" id="ARBA00023002"/>
    </source>
</evidence>
<sequence length="145" mass="16909">MKTVVLVCHPNPSQSVRNKEIATRVQQNKNVTVRYISELIQNPAEEQEFIKQFQRIVIQFPVYWYQITSVGKDYVDRVLTKELLTGKTLKIVNTTGAKQKYVNAEIIHGPWKMMAHYCEMTWETPEIYFIDDSADKVELIAKSLE</sequence>
<dbReference type="PANTHER" id="PTHR47307">
    <property type="entry name" value="GLUTATHIONE-REGULATED POTASSIUM-EFFLUX SYSTEM ANCILLARY PROTEIN KEFG"/>
    <property type="match status" value="1"/>
</dbReference>
<keyword evidence="5" id="KW-1185">Reference proteome</keyword>
<dbReference type="AlphaFoldDB" id="A0AA86R5Z8"/>
<evidence type="ECO:0000259" key="2">
    <source>
        <dbReference type="Pfam" id="PF02525"/>
    </source>
</evidence>
<dbReference type="GO" id="GO:0010181">
    <property type="term" value="F:FMN binding"/>
    <property type="evidence" value="ECO:0007669"/>
    <property type="project" value="TreeGrafter"/>
</dbReference>
<name>A0AA86R5Z8_9EUKA</name>
<dbReference type="SUPFAM" id="SSF52218">
    <property type="entry name" value="Flavoproteins"/>
    <property type="match status" value="1"/>
</dbReference>
<protein>
    <submittedName>
        <fullName evidence="3">NADPH oxidoreductase</fullName>
    </submittedName>
    <submittedName>
        <fullName evidence="4">NADPH_oxidoreductase</fullName>
    </submittedName>
</protein>
<feature type="domain" description="Flavodoxin-like fold" evidence="2">
    <location>
        <begin position="1"/>
        <end position="128"/>
    </location>
</feature>
<proteinExistence type="predicted"/>
<dbReference type="PANTHER" id="PTHR47307:SF1">
    <property type="entry name" value="GLUTATHIONE-REGULATED POTASSIUM-EFFLUX SYSTEM ANCILLARY PROTEIN KEFG"/>
    <property type="match status" value="1"/>
</dbReference>
<dbReference type="InterPro" id="IPR029039">
    <property type="entry name" value="Flavoprotein-like_sf"/>
</dbReference>
<dbReference type="InterPro" id="IPR046980">
    <property type="entry name" value="KefG/KefF"/>
</dbReference>
<dbReference type="InterPro" id="IPR003680">
    <property type="entry name" value="Flavodoxin_fold"/>
</dbReference>
<evidence type="ECO:0000313" key="3">
    <source>
        <dbReference type="EMBL" id="CAI9967821.1"/>
    </source>
</evidence>
<accession>A0AA86R5Z8</accession>
<dbReference type="EMBL" id="CAXDID020000189">
    <property type="protein sequence ID" value="CAL6051717.1"/>
    <property type="molecule type" value="Genomic_DNA"/>
</dbReference>
<dbReference type="GO" id="GO:0009055">
    <property type="term" value="F:electron transfer activity"/>
    <property type="evidence" value="ECO:0007669"/>
    <property type="project" value="TreeGrafter"/>
</dbReference>
<comment type="caution">
    <text evidence="3">The sequence shown here is derived from an EMBL/GenBank/DDBJ whole genome shotgun (WGS) entry which is preliminary data.</text>
</comment>
<dbReference type="EMBL" id="CATOUU010001030">
    <property type="protein sequence ID" value="CAI9967821.1"/>
    <property type="molecule type" value="Genomic_DNA"/>
</dbReference>
<dbReference type="Proteomes" id="UP001642409">
    <property type="component" value="Unassembled WGS sequence"/>
</dbReference>
<reference evidence="4 5" key="2">
    <citation type="submission" date="2024-07" db="EMBL/GenBank/DDBJ databases">
        <authorList>
            <person name="Akdeniz Z."/>
        </authorList>
    </citation>
    <scope>NUCLEOTIDE SEQUENCE [LARGE SCALE GENOMIC DNA]</scope>
</reference>
<keyword evidence="1" id="KW-0560">Oxidoreductase</keyword>
<evidence type="ECO:0000313" key="5">
    <source>
        <dbReference type="Proteomes" id="UP001642409"/>
    </source>
</evidence>
<organism evidence="3">
    <name type="scientific">Hexamita inflata</name>
    <dbReference type="NCBI Taxonomy" id="28002"/>
    <lineage>
        <taxon>Eukaryota</taxon>
        <taxon>Metamonada</taxon>
        <taxon>Diplomonadida</taxon>
        <taxon>Hexamitidae</taxon>
        <taxon>Hexamitinae</taxon>
        <taxon>Hexamita</taxon>
    </lineage>
</organism>
<reference evidence="3" key="1">
    <citation type="submission" date="2023-06" db="EMBL/GenBank/DDBJ databases">
        <authorList>
            <person name="Kurt Z."/>
        </authorList>
    </citation>
    <scope>NUCLEOTIDE SEQUENCE</scope>
</reference>
<dbReference type="GO" id="GO:0003955">
    <property type="term" value="F:NAD(P)H dehydrogenase (quinone) activity"/>
    <property type="evidence" value="ECO:0007669"/>
    <property type="project" value="TreeGrafter"/>
</dbReference>
<dbReference type="Gene3D" id="3.40.50.360">
    <property type="match status" value="1"/>
</dbReference>
<evidence type="ECO:0000313" key="4">
    <source>
        <dbReference type="EMBL" id="CAL6051717.1"/>
    </source>
</evidence>
<gene>
    <name evidence="4" type="ORF">HINF_LOCUS44504</name>
    <name evidence="3" type="ORF">HINF_LOCUS55466</name>
</gene>
<dbReference type="Pfam" id="PF02525">
    <property type="entry name" value="Flavodoxin_2"/>
    <property type="match status" value="1"/>
</dbReference>